<proteinExistence type="inferred from homology"/>
<dbReference type="PROSITE" id="PS51762">
    <property type="entry name" value="GH16_2"/>
    <property type="match status" value="1"/>
</dbReference>
<evidence type="ECO:0000256" key="3">
    <source>
        <dbReference type="ARBA" id="ARBA00022729"/>
    </source>
</evidence>
<keyword evidence="4" id="KW-0472">Membrane</keyword>
<comment type="subcellular location">
    <subcellularLocation>
        <location evidence="1">Cell outer membrane</location>
    </subcellularLocation>
</comment>
<dbReference type="PROSITE" id="PS51257">
    <property type="entry name" value="PROKAR_LIPOPROTEIN"/>
    <property type="match status" value="1"/>
</dbReference>
<comment type="caution">
    <text evidence="8">The sequence shown here is derived from an EMBL/GenBank/DDBJ whole genome shotgun (WGS) entry which is preliminary data.</text>
</comment>
<protein>
    <submittedName>
        <fullName evidence="8">RagB/SusD family nutrient uptake outer membrane protein</fullName>
    </submittedName>
</protein>
<keyword evidence="5" id="KW-0998">Cell outer membrane</keyword>
<dbReference type="CDD" id="cd08977">
    <property type="entry name" value="SusD"/>
    <property type="match status" value="1"/>
</dbReference>
<keyword evidence="9" id="KW-1185">Reference proteome</keyword>
<evidence type="ECO:0000313" key="9">
    <source>
        <dbReference type="Proteomes" id="UP000788426"/>
    </source>
</evidence>
<dbReference type="InterPro" id="IPR000757">
    <property type="entry name" value="Beta-glucanase-like"/>
</dbReference>
<evidence type="ECO:0000256" key="5">
    <source>
        <dbReference type="ARBA" id="ARBA00023237"/>
    </source>
</evidence>
<dbReference type="Pfam" id="PF07980">
    <property type="entry name" value="SusD_RagB"/>
    <property type="match status" value="1"/>
</dbReference>
<dbReference type="InterPro" id="IPR050546">
    <property type="entry name" value="Glycosyl_Hydrlase_16"/>
</dbReference>
<evidence type="ECO:0000259" key="7">
    <source>
        <dbReference type="PROSITE" id="PS51762"/>
    </source>
</evidence>
<evidence type="ECO:0000256" key="2">
    <source>
        <dbReference type="ARBA" id="ARBA00006865"/>
    </source>
</evidence>
<reference evidence="8 9" key="1">
    <citation type="submission" date="2021-07" db="EMBL/GenBank/DDBJ databases">
        <title>Genomic diversity and antimicrobial resistance of Prevotella spp. isolated from chronic lung disease airways.</title>
        <authorList>
            <person name="Webb K.A."/>
            <person name="Olagoke O.S."/>
            <person name="Baird T."/>
            <person name="Neill J."/>
            <person name="Pham A."/>
            <person name="Wells T.J."/>
            <person name="Ramsay K.A."/>
            <person name="Bell S.C."/>
            <person name="Sarovich D.S."/>
            <person name="Price E.P."/>
        </authorList>
    </citation>
    <scope>NUCLEOTIDE SEQUENCE [LARGE SCALE GENOMIC DNA]</scope>
    <source>
        <strain evidence="8 9">SCHI0011.S.12</strain>
    </source>
</reference>
<evidence type="ECO:0000313" key="8">
    <source>
        <dbReference type="EMBL" id="MBW4770011.1"/>
    </source>
</evidence>
<dbReference type="PANTHER" id="PTHR10963">
    <property type="entry name" value="GLYCOSYL HYDROLASE-RELATED"/>
    <property type="match status" value="1"/>
</dbReference>
<feature type="domain" description="GH16" evidence="7">
    <location>
        <begin position="526"/>
        <end position="829"/>
    </location>
</feature>
<feature type="region of interest" description="Disordered" evidence="6">
    <location>
        <begin position="508"/>
        <end position="527"/>
    </location>
</feature>
<name>A0ABS6YFK5_9BACT</name>
<evidence type="ECO:0000256" key="4">
    <source>
        <dbReference type="ARBA" id="ARBA00023136"/>
    </source>
</evidence>
<evidence type="ECO:0000256" key="6">
    <source>
        <dbReference type="SAM" id="MobiDB-lite"/>
    </source>
</evidence>
<dbReference type="Pfam" id="PF00722">
    <property type="entry name" value="Glyco_hydro_16"/>
    <property type="match status" value="1"/>
</dbReference>
<dbReference type="InterPro" id="IPR033985">
    <property type="entry name" value="SusD-like_N"/>
</dbReference>
<dbReference type="Pfam" id="PF14322">
    <property type="entry name" value="SusD-like_3"/>
    <property type="match status" value="1"/>
</dbReference>
<feature type="region of interest" description="Disordered" evidence="6">
    <location>
        <begin position="597"/>
        <end position="616"/>
    </location>
</feature>
<accession>A0ABS6YFK5</accession>
<dbReference type="Proteomes" id="UP000788426">
    <property type="component" value="Unassembled WGS sequence"/>
</dbReference>
<dbReference type="EMBL" id="JAHXCT010000007">
    <property type="protein sequence ID" value="MBW4770011.1"/>
    <property type="molecule type" value="Genomic_DNA"/>
</dbReference>
<dbReference type="InterPro" id="IPR012944">
    <property type="entry name" value="SusD_RagB_dom"/>
</dbReference>
<evidence type="ECO:0000256" key="1">
    <source>
        <dbReference type="ARBA" id="ARBA00004442"/>
    </source>
</evidence>
<keyword evidence="3" id="KW-0732">Signal</keyword>
<comment type="similarity">
    <text evidence="2">Belongs to the glycosyl hydrolase 16 family.</text>
</comment>
<gene>
    <name evidence="8" type="ORF">KZO38_09625</name>
</gene>
<organism evidence="8 9">
    <name type="scientific">Hoylesella nanceiensis</name>
    <dbReference type="NCBI Taxonomy" id="425941"/>
    <lineage>
        <taxon>Bacteria</taxon>
        <taxon>Pseudomonadati</taxon>
        <taxon>Bacteroidota</taxon>
        <taxon>Bacteroidia</taxon>
        <taxon>Bacteroidales</taxon>
        <taxon>Prevotellaceae</taxon>
        <taxon>Hoylesella</taxon>
    </lineage>
</organism>
<dbReference type="PANTHER" id="PTHR10963:SF55">
    <property type="entry name" value="GLYCOSIDE HYDROLASE FAMILY 16 PROTEIN"/>
    <property type="match status" value="1"/>
</dbReference>
<sequence length="882" mass="100323">MISKFLVLGLAFSSCSDFLNRETDSYVSKEKTFSSYELTAKNLVSVYELIPDGFMRFSEGGMFDAATDDAEHRIDGSNIQLFNIGSWTDNNNPDDIWNRCYTGIRLASEFIDNVDKVNLDKYKLDPNNTTEYENRLKDLKVWKAEARFLRAYFHFELLKRFGPTPYVSSVLALEANHSDVKRPSMDDCVNAIANECDAAAKDLELTPWRDESALGHATKGAALALKSRLLLYAASPLYVQWQNTDESSLPSSPAKWEKAAKAAKAVIDITQYSLHPSYSSLFKNNFKSSEMIFAKRYNNSADLEKRNFPVSFGGQGGINPSQNLVDAYEMKDGSLFSWANAQQAAEPYKDRDERLNATLFYNGSNLKNAKVETATDSKDGVNKPNGTKTGYYLRKYLNEDVNVLTASNGLGHTWPIFRLAEMYLNYAEALNEYNPGHADILTYLNAVRQRAHQPALATGLSQEAMREAIRRERRVELAFEEHRAWDVRRWKIGSKTLGSDLQGLDITATQTGGSGSSSTTGSTTTETIPASEIPAGWYYYDGDEFNGSSIDHHYWGILGDSRTKNAQYGQQQGMVQTYREEQVSMVKENGLSFARITATRNGNPPKSTHKDASKKEPWWSGGLISRETSKYGNEAKYYPLYSRIEIRAKIPWNYGVWMSSWLRHHLGYDVCELDIQEFFVKEFENYPQKYKVSQTVHIHDNQTNSLVVNANGFGRHHSLNFNPGNDFHTYGVQIEPDPAEPKKHAIITFLFDGQETNTFKTRDHGDRYNKFVIETFKQGLEKKAWDFAITGQIGAPDRIGVGYPEDRDPSLRELKMDIDWVRVYTRTNEPLKKVVTPAVPGAAFVYSPKVIEHRVFMPKMYWYPIPNSEFLKYNDWKQNPGW</sequence>